<evidence type="ECO:0000313" key="2">
    <source>
        <dbReference type="EMBL" id="MBD7909489.1"/>
    </source>
</evidence>
<feature type="domain" description="DUF4097" evidence="1">
    <location>
        <begin position="88"/>
        <end position="341"/>
    </location>
</feature>
<reference evidence="2 3" key="1">
    <citation type="submission" date="2020-08" db="EMBL/GenBank/DDBJ databases">
        <title>A Genomic Blueprint of the Chicken Gut Microbiome.</title>
        <authorList>
            <person name="Gilroy R."/>
            <person name="Ravi A."/>
            <person name="Getino M."/>
            <person name="Pursley I."/>
            <person name="Horton D.L."/>
            <person name="Alikhan N.-F."/>
            <person name="Baker D."/>
            <person name="Gharbi K."/>
            <person name="Hall N."/>
            <person name="Watson M."/>
            <person name="Adriaenssens E.M."/>
            <person name="Foster-Nyarko E."/>
            <person name="Jarju S."/>
            <person name="Secka A."/>
            <person name="Antonio M."/>
            <person name="Oren A."/>
            <person name="Chaudhuri R."/>
            <person name="La Ragione R.M."/>
            <person name="Hildebrand F."/>
            <person name="Pallen M.J."/>
        </authorList>
    </citation>
    <scope>NUCLEOTIDE SEQUENCE [LARGE SCALE GENOMIC DNA]</scope>
    <source>
        <strain evidence="2 3">Sa3CUA8</strain>
    </source>
</reference>
<dbReference type="PANTHER" id="PTHR34094">
    <property type="match status" value="1"/>
</dbReference>
<sequence length="342" mass="38147">MTENQYVKELEGLLRRLPSEERQDIVQDIREYFVDGREDGKSDDEITGSLGSPISIANELLASYPEPSKEVHTDDTTEVIRIQDDSFKDISIEAQHGVLLLSPSENHVTTVELTGSNDKLKLFAEVNGNTLIVKLKSLRPRFMMFSFSMKSAVLKVSIPKKLYDAISLKTDNGRICAEKLLSQSLHIQSDNGRIDLREVATRILETKTDNGRIEVTNTQADRIISKTDNGRIEMRHVEADSIAVETDNGRIELSHVNGNIAGETDNGRITLITKSLDRNIDMQTDNGSILIQTDEKPTNVCIQTKTAHGRVDVFGENNSRTVFGAGEHTIRLKSDNGRITIQ</sequence>
<dbReference type="Pfam" id="PF22564">
    <property type="entry name" value="HAAS"/>
    <property type="match status" value="1"/>
</dbReference>
<dbReference type="InterPro" id="IPR025164">
    <property type="entry name" value="Toastrack_DUF4097"/>
</dbReference>
<evidence type="ECO:0000313" key="3">
    <source>
        <dbReference type="Proteomes" id="UP000659496"/>
    </source>
</evidence>
<accession>A0ABR8PN34</accession>
<keyword evidence="3" id="KW-1185">Reference proteome</keyword>
<proteinExistence type="predicted"/>
<protein>
    <submittedName>
        <fullName evidence="2">DUF4097 family beta strand repeat protein</fullName>
    </submittedName>
</protein>
<evidence type="ECO:0000259" key="1">
    <source>
        <dbReference type="Pfam" id="PF13349"/>
    </source>
</evidence>
<dbReference type="Gene3D" id="2.160.20.120">
    <property type="match status" value="1"/>
</dbReference>
<gene>
    <name evidence="2" type="ORF">H9659_14215</name>
</gene>
<name>A0ABR8PN34_9BACL</name>
<dbReference type="Proteomes" id="UP000659496">
    <property type="component" value="Unassembled WGS sequence"/>
</dbReference>
<dbReference type="EMBL" id="JACSQY010000013">
    <property type="protein sequence ID" value="MBD7909489.1"/>
    <property type="molecule type" value="Genomic_DNA"/>
</dbReference>
<dbReference type="Pfam" id="PF13349">
    <property type="entry name" value="DUF4097"/>
    <property type="match status" value="1"/>
</dbReference>
<organism evidence="2 3">
    <name type="scientific">Sporosarcina gallistercoris</name>
    <dbReference type="NCBI Taxonomy" id="2762245"/>
    <lineage>
        <taxon>Bacteria</taxon>
        <taxon>Bacillati</taxon>
        <taxon>Bacillota</taxon>
        <taxon>Bacilli</taxon>
        <taxon>Bacillales</taxon>
        <taxon>Caryophanaceae</taxon>
        <taxon>Sporosarcina</taxon>
    </lineage>
</organism>
<dbReference type="RefSeq" id="WP_191691735.1">
    <property type="nucleotide sequence ID" value="NZ_JACSQY010000013.1"/>
</dbReference>
<comment type="caution">
    <text evidence="2">The sequence shown here is derived from an EMBL/GenBank/DDBJ whole genome shotgun (WGS) entry which is preliminary data.</text>
</comment>
<dbReference type="PANTHER" id="PTHR34094:SF1">
    <property type="entry name" value="PROTEIN FAM185A"/>
    <property type="match status" value="1"/>
</dbReference>